<dbReference type="PANTHER" id="PTHR48056">
    <property type="entry name" value="LRR RECEPTOR-LIKE SERINE/THREONINE-PROTEIN KINASE-RELATED"/>
    <property type="match status" value="1"/>
</dbReference>
<dbReference type="InterPro" id="IPR050647">
    <property type="entry name" value="Plant_LRR-RLKs"/>
</dbReference>
<dbReference type="InterPro" id="IPR011009">
    <property type="entry name" value="Kinase-like_dom_sf"/>
</dbReference>
<evidence type="ECO:0000256" key="6">
    <source>
        <dbReference type="ARBA" id="ARBA00023136"/>
    </source>
</evidence>
<dbReference type="InterPro" id="IPR003591">
    <property type="entry name" value="Leu-rich_rpt_typical-subtyp"/>
</dbReference>
<evidence type="ECO:0000256" key="5">
    <source>
        <dbReference type="ARBA" id="ARBA00022989"/>
    </source>
</evidence>
<keyword evidence="5 8" id="KW-1133">Transmembrane helix</keyword>
<dbReference type="Proteomes" id="UP001188597">
    <property type="component" value="Unassembled WGS sequence"/>
</dbReference>
<evidence type="ECO:0000256" key="8">
    <source>
        <dbReference type="SAM" id="Phobius"/>
    </source>
</evidence>
<sequence length="851" mass="94361">MTTLRNEVFETIETVNRGTTHWSVATTPDGGDRISTLFIAILALQFSILTFMGSSSFFVILSISWSFMILGTHQLQPSQKQVLLQLRKQLEYPKQLDMWYNSSTDLCFLSSPEVNVTCQDNFVTELRILGDRPNKVRNFGGFAIPSQSLSENFSMDSFVATLSRLTSLRGLSLISLGIWGPVPEKLYRLSSLEFFDWSWNFMFGSIPPTFSRMVKLQSITLDGNFLNGSFPSWFDSVPNLTSLSLKQNRISGSFPSSIQKVSSLIYLALSNNEISGNLPDLSSLTSLLVLDLSDNLIHSKLPSLPKGLVMAFLGNNSFSGKIPQPYTQLHHLQQLDLSFNSLQGTPPTAIFALPNITTLNLASNMLSGSLPNHLSCGSKLGLVDISNNRLRGSLPSCLSIALDNRAVKYSGNCLLTDLKDQHAETYCTETPLVKKESGGKNVGVTIGVIGGFFILLVLLAFGFLVLCRRCFRRGTSEQHLLHNSVQNISVTGFPSELLTNARFFTDAAKLGTQGIPVHRLFSFSELKEATNNFDKSTVLGEGSNGKLYKGRLENGIQVAIRQLTVSRKYTTRNLKLRLDLLAKLRHPHLVCLLGHCVDGEGFEDAGPNKVYLVYEYIANGNYRTHLSEKTPQKVINWSDRLAVLIGIAKAIHFLHTGLIPGFFNNRLKTNNILLNEHRMAKLSDYGLSIVAEEIDEPEVCISDVGFSVDLDIISYFSNDYDSSSYVGETRRPRLLLTYVTYICRQMKSLEDDVFSFGFILLESLAGPSFSARKEAFLLSERASLGSEEDRGQFVDPIVLASCSQESLSIVISITNKCITSESSARPSLEDVLWNLQYAAQVQETADGDQKT</sequence>
<keyword evidence="6 8" id="KW-0472">Membrane</keyword>
<dbReference type="InterPro" id="IPR001245">
    <property type="entry name" value="Ser-Thr/Tyr_kinase_cat_dom"/>
</dbReference>
<feature type="transmembrane region" description="Helical" evidence="8">
    <location>
        <begin position="37"/>
        <end position="70"/>
    </location>
</feature>
<dbReference type="SMART" id="SM00369">
    <property type="entry name" value="LRR_TYP"/>
    <property type="match status" value="4"/>
</dbReference>
<evidence type="ECO:0000313" key="11">
    <source>
        <dbReference type="Proteomes" id="UP001188597"/>
    </source>
</evidence>
<comment type="caution">
    <text evidence="10">The sequence shown here is derived from an EMBL/GenBank/DDBJ whole genome shotgun (WGS) entry which is preliminary data.</text>
</comment>
<evidence type="ECO:0000313" key="10">
    <source>
        <dbReference type="EMBL" id="KAK3040626.1"/>
    </source>
</evidence>
<name>A0AA88X639_9ASTE</name>
<dbReference type="EMBL" id="JAVXUP010000051">
    <property type="protein sequence ID" value="KAK3040626.1"/>
    <property type="molecule type" value="Genomic_DNA"/>
</dbReference>
<dbReference type="PROSITE" id="PS51450">
    <property type="entry name" value="LRR"/>
    <property type="match status" value="1"/>
</dbReference>
<reference evidence="10" key="1">
    <citation type="submission" date="2022-12" db="EMBL/GenBank/DDBJ databases">
        <title>Draft genome assemblies for two species of Escallonia (Escalloniales).</title>
        <authorList>
            <person name="Chanderbali A."/>
            <person name="Dervinis C."/>
            <person name="Anghel I."/>
            <person name="Soltis D."/>
            <person name="Soltis P."/>
            <person name="Zapata F."/>
        </authorList>
    </citation>
    <scope>NUCLEOTIDE SEQUENCE</scope>
    <source>
        <strain evidence="10">UCBG64.0493</strain>
        <tissue evidence="10">Leaf</tissue>
    </source>
</reference>
<dbReference type="PROSITE" id="PS50011">
    <property type="entry name" value="PROTEIN_KINASE_DOM"/>
    <property type="match status" value="1"/>
</dbReference>
<dbReference type="PANTHER" id="PTHR48056:SF61">
    <property type="entry name" value="PROTEIN KINASE DOMAIN-CONTAINING PROTEIN"/>
    <property type="match status" value="1"/>
</dbReference>
<evidence type="ECO:0000256" key="1">
    <source>
        <dbReference type="ARBA" id="ARBA00004370"/>
    </source>
</evidence>
<keyword evidence="4" id="KW-0677">Repeat</keyword>
<evidence type="ECO:0000256" key="7">
    <source>
        <dbReference type="ARBA" id="ARBA00023180"/>
    </source>
</evidence>
<protein>
    <recommendedName>
        <fullName evidence="9">Protein kinase domain-containing protein</fullName>
    </recommendedName>
</protein>
<dbReference type="SUPFAM" id="SSF52058">
    <property type="entry name" value="L domain-like"/>
    <property type="match status" value="1"/>
</dbReference>
<dbReference type="InterPro" id="IPR032675">
    <property type="entry name" value="LRR_dom_sf"/>
</dbReference>
<dbReference type="GO" id="GO:0033612">
    <property type="term" value="F:receptor serine/threonine kinase binding"/>
    <property type="evidence" value="ECO:0007669"/>
    <property type="project" value="TreeGrafter"/>
</dbReference>
<keyword evidence="3 8" id="KW-0812">Transmembrane</keyword>
<comment type="subcellular location">
    <subcellularLocation>
        <location evidence="1">Membrane</location>
    </subcellularLocation>
</comment>
<dbReference type="InterPro" id="IPR000719">
    <property type="entry name" value="Prot_kinase_dom"/>
</dbReference>
<dbReference type="Gene3D" id="1.10.510.10">
    <property type="entry name" value="Transferase(Phosphotransferase) domain 1"/>
    <property type="match status" value="1"/>
</dbReference>
<evidence type="ECO:0000256" key="2">
    <source>
        <dbReference type="ARBA" id="ARBA00022614"/>
    </source>
</evidence>
<dbReference type="AlphaFoldDB" id="A0AA88X639"/>
<evidence type="ECO:0000259" key="9">
    <source>
        <dbReference type="PROSITE" id="PS50011"/>
    </source>
</evidence>
<keyword evidence="11" id="KW-1185">Reference proteome</keyword>
<proteinExistence type="predicted"/>
<dbReference type="Gene3D" id="3.80.10.10">
    <property type="entry name" value="Ribonuclease Inhibitor"/>
    <property type="match status" value="3"/>
</dbReference>
<dbReference type="Pfam" id="PF07714">
    <property type="entry name" value="PK_Tyr_Ser-Thr"/>
    <property type="match status" value="1"/>
</dbReference>
<evidence type="ECO:0000256" key="3">
    <source>
        <dbReference type="ARBA" id="ARBA00022692"/>
    </source>
</evidence>
<evidence type="ECO:0000256" key="4">
    <source>
        <dbReference type="ARBA" id="ARBA00022737"/>
    </source>
</evidence>
<dbReference type="GO" id="GO:0006952">
    <property type="term" value="P:defense response"/>
    <property type="evidence" value="ECO:0007669"/>
    <property type="project" value="UniProtKB-ARBA"/>
</dbReference>
<dbReference type="GO" id="GO:0016020">
    <property type="term" value="C:membrane"/>
    <property type="evidence" value="ECO:0007669"/>
    <property type="project" value="UniProtKB-SubCell"/>
</dbReference>
<dbReference type="FunFam" id="3.80.10.10:FF:000380">
    <property type="entry name" value="Putative inactive leucine-rich repeat receptor-like protein kinase"/>
    <property type="match status" value="1"/>
</dbReference>
<dbReference type="Gene3D" id="3.30.200.20">
    <property type="entry name" value="Phosphorylase Kinase, domain 1"/>
    <property type="match status" value="1"/>
</dbReference>
<organism evidence="10 11">
    <name type="scientific">Escallonia herrerae</name>
    <dbReference type="NCBI Taxonomy" id="1293975"/>
    <lineage>
        <taxon>Eukaryota</taxon>
        <taxon>Viridiplantae</taxon>
        <taxon>Streptophyta</taxon>
        <taxon>Embryophyta</taxon>
        <taxon>Tracheophyta</taxon>
        <taxon>Spermatophyta</taxon>
        <taxon>Magnoliopsida</taxon>
        <taxon>eudicotyledons</taxon>
        <taxon>Gunneridae</taxon>
        <taxon>Pentapetalae</taxon>
        <taxon>asterids</taxon>
        <taxon>campanulids</taxon>
        <taxon>Escalloniales</taxon>
        <taxon>Escalloniaceae</taxon>
        <taxon>Escallonia</taxon>
    </lineage>
</organism>
<gene>
    <name evidence="10" type="ORF">RJ639_026947</name>
</gene>
<dbReference type="SUPFAM" id="SSF56112">
    <property type="entry name" value="Protein kinase-like (PK-like)"/>
    <property type="match status" value="1"/>
</dbReference>
<keyword evidence="7" id="KW-0325">Glycoprotein</keyword>
<dbReference type="InterPro" id="IPR001611">
    <property type="entry name" value="Leu-rich_rpt"/>
</dbReference>
<accession>A0AA88X639</accession>
<feature type="transmembrane region" description="Helical" evidence="8">
    <location>
        <begin position="442"/>
        <end position="466"/>
    </location>
</feature>
<feature type="domain" description="Protein kinase" evidence="9">
    <location>
        <begin position="533"/>
        <end position="838"/>
    </location>
</feature>
<dbReference type="GO" id="GO:0005524">
    <property type="term" value="F:ATP binding"/>
    <property type="evidence" value="ECO:0007669"/>
    <property type="project" value="InterPro"/>
</dbReference>
<keyword evidence="2" id="KW-0433">Leucine-rich repeat</keyword>
<dbReference type="Pfam" id="PF13855">
    <property type="entry name" value="LRR_8"/>
    <property type="match status" value="2"/>
</dbReference>
<dbReference type="GO" id="GO:0051707">
    <property type="term" value="P:response to other organism"/>
    <property type="evidence" value="ECO:0007669"/>
    <property type="project" value="UniProtKB-ARBA"/>
</dbReference>
<dbReference type="GO" id="GO:0004672">
    <property type="term" value="F:protein kinase activity"/>
    <property type="evidence" value="ECO:0007669"/>
    <property type="project" value="InterPro"/>
</dbReference>